<dbReference type="GeneID" id="27713498"/>
<evidence type="ECO:0000256" key="1">
    <source>
        <dbReference type="ARBA" id="ARBA00005979"/>
    </source>
</evidence>
<dbReference type="GO" id="GO:0016491">
    <property type="term" value="F:oxidoreductase activity"/>
    <property type="evidence" value="ECO:0007669"/>
    <property type="project" value="UniProtKB-KW"/>
</dbReference>
<dbReference type="SUPFAM" id="SSF51395">
    <property type="entry name" value="FMN-linked oxidoreductases"/>
    <property type="match status" value="1"/>
</dbReference>
<dbReference type="EMBL" id="KN848077">
    <property type="protein sequence ID" value="KIX96486.1"/>
    <property type="molecule type" value="Genomic_DNA"/>
</dbReference>
<dbReference type="PANTHER" id="PTHR43656">
    <property type="entry name" value="BINDING OXIDOREDUCTASE, PUTATIVE (AFU_ORTHOLOGUE AFUA_2G08260)-RELATED"/>
    <property type="match status" value="1"/>
</dbReference>
<feature type="domain" description="NADH:flavin oxidoreductase/NADH oxidase N-terminal" evidence="5">
    <location>
        <begin position="105"/>
        <end position="300"/>
    </location>
</feature>
<keyword evidence="4" id="KW-0560">Oxidoreductase</keyword>
<dbReference type="CDD" id="cd04733">
    <property type="entry name" value="OYE_like_2_FMN"/>
    <property type="match status" value="1"/>
</dbReference>
<comment type="similarity">
    <text evidence="1">Belongs to the NADH:flavin oxidoreductase/NADH oxidase family.</text>
</comment>
<dbReference type="InterPro" id="IPR013785">
    <property type="entry name" value="Aldolase_TIM"/>
</dbReference>
<evidence type="ECO:0000256" key="2">
    <source>
        <dbReference type="ARBA" id="ARBA00022630"/>
    </source>
</evidence>
<dbReference type="AlphaFoldDB" id="A0A0D2IHI7"/>
<dbReference type="GO" id="GO:0010181">
    <property type="term" value="F:FMN binding"/>
    <property type="evidence" value="ECO:0007669"/>
    <property type="project" value="InterPro"/>
</dbReference>
<keyword evidence="7" id="KW-1185">Reference proteome</keyword>
<accession>A0A0D2IHI7</accession>
<organism evidence="6 7">
    <name type="scientific">Fonsecaea multimorphosa CBS 102226</name>
    <dbReference type="NCBI Taxonomy" id="1442371"/>
    <lineage>
        <taxon>Eukaryota</taxon>
        <taxon>Fungi</taxon>
        <taxon>Dikarya</taxon>
        <taxon>Ascomycota</taxon>
        <taxon>Pezizomycotina</taxon>
        <taxon>Eurotiomycetes</taxon>
        <taxon>Chaetothyriomycetidae</taxon>
        <taxon>Chaetothyriales</taxon>
        <taxon>Herpotrichiellaceae</taxon>
        <taxon>Fonsecaea</taxon>
    </lineage>
</organism>
<dbReference type="Gene3D" id="3.20.20.70">
    <property type="entry name" value="Aldolase class I"/>
    <property type="match status" value="1"/>
</dbReference>
<dbReference type="PANTHER" id="PTHR43656:SF5">
    <property type="entry name" value="NADH:FLAVIN OXIDOREDUCTASE_NADH OXIDASE N-TERMINAL DOMAIN-CONTAINING PROTEIN"/>
    <property type="match status" value="1"/>
</dbReference>
<gene>
    <name evidence="6" type="ORF">Z520_07752</name>
</gene>
<evidence type="ECO:0000313" key="7">
    <source>
        <dbReference type="Proteomes" id="UP000053411"/>
    </source>
</evidence>
<evidence type="ECO:0000259" key="5">
    <source>
        <dbReference type="Pfam" id="PF00724"/>
    </source>
</evidence>
<dbReference type="Proteomes" id="UP000053411">
    <property type="component" value="Unassembled WGS sequence"/>
</dbReference>
<evidence type="ECO:0000256" key="4">
    <source>
        <dbReference type="ARBA" id="ARBA00023002"/>
    </source>
</evidence>
<proteinExistence type="inferred from homology"/>
<dbReference type="InterPro" id="IPR001155">
    <property type="entry name" value="OxRdtase_FMN_N"/>
</dbReference>
<name>A0A0D2IHI7_9EURO</name>
<dbReference type="OrthoDB" id="1663137at2759"/>
<dbReference type="VEuPathDB" id="FungiDB:Z520_07752"/>
<reference evidence="6 7" key="1">
    <citation type="submission" date="2015-01" db="EMBL/GenBank/DDBJ databases">
        <title>The Genome Sequence of Fonsecaea multimorphosa CBS 102226.</title>
        <authorList>
            <consortium name="The Broad Institute Genomics Platform"/>
            <person name="Cuomo C."/>
            <person name="de Hoog S."/>
            <person name="Gorbushina A."/>
            <person name="Stielow B."/>
            <person name="Teixiera M."/>
            <person name="Abouelleil A."/>
            <person name="Chapman S.B."/>
            <person name="Priest M."/>
            <person name="Young S.K."/>
            <person name="Wortman J."/>
            <person name="Nusbaum C."/>
            <person name="Birren B."/>
        </authorList>
    </citation>
    <scope>NUCLEOTIDE SEQUENCE [LARGE SCALE GENOMIC DNA]</scope>
    <source>
        <strain evidence="6 7">CBS 102226</strain>
    </source>
</reference>
<keyword evidence="2" id="KW-0285">Flavoprotein</keyword>
<evidence type="ECO:0000313" key="6">
    <source>
        <dbReference type="EMBL" id="KIX96486.1"/>
    </source>
</evidence>
<keyword evidence="3" id="KW-0288">FMN</keyword>
<sequence length="449" mass="49735">MSPDRYPSEAVDPAPLKQPLKFEFSGRVARNRLLKAATTERLASWSRNEPTFVGIPEEKLINVYRRWGQGGYGVIVSGNIMVADDHLEAPGNMIIPLGAVTKVGDRRFDGFSELANVAKREGSLFVGQLNHPGRQTKLELQPNPVSPSDIPLENTLGMSFGRPHAASLAEIAKITHQFVWSSEYLYEAGFDGVQLHAAHGYLLAAFLSKTTNNRTDQYGGSLLNRCRLILEIVQGIRQKVPSSFIISIKLNSVEFQEGGLTPEEARELCTILQDQAQIDFVELSGGTYQRLAWEHQRESSRLREAFFLEFAEMITPVLTRTKSYVTGGFQTAPAMINALKATDGIGIARAACQEFSFGRHLLDGRINSAIAQRLDHQNFMLTNVAAGTQIGQVGCDENPIDLSVPENVDCFLKDMKTWIQRLGEDKDMLMQGYVNMSSVAPAPYNDNLI</sequence>
<protein>
    <recommendedName>
        <fullName evidence="5">NADH:flavin oxidoreductase/NADH oxidase N-terminal domain-containing protein</fullName>
    </recommendedName>
</protein>
<dbReference type="Pfam" id="PF00724">
    <property type="entry name" value="Oxidored_FMN"/>
    <property type="match status" value="1"/>
</dbReference>
<dbReference type="STRING" id="1442371.A0A0D2IHI7"/>
<dbReference type="InterPro" id="IPR051799">
    <property type="entry name" value="NADH_flavin_oxidoreductase"/>
</dbReference>
<dbReference type="RefSeq" id="XP_016630609.1">
    <property type="nucleotide sequence ID" value="XM_016778249.1"/>
</dbReference>
<evidence type="ECO:0000256" key="3">
    <source>
        <dbReference type="ARBA" id="ARBA00022643"/>
    </source>
</evidence>